<gene>
    <name evidence="4" type="primary">blaR1_2</name>
    <name evidence="4" type="ORF">CSLFYP84_03124</name>
</gene>
<feature type="transmembrane region" description="Helical" evidence="2">
    <location>
        <begin position="189"/>
        <end position="212"/>
    </location>
</feature>
<dbReference type="RefSeq" id="WP_156684812.1">
    <property type="nucleotide sequence ID" value="NZ_CACRUA010000035.1"/>
</dbReference>
<dbReference type="PANTHER" id="PTHR34978">
    <property type="entry name" value="POSSIBLE SENSOR-TRANSDUCER PROTEIN BLAR"/>
    <property type="match status" value="1"/>
</dbReference>
<keyword evidence="2" id="KW-0812">Transmembrane</keyword>
<evidence type="ECO:0000256" key="1">
    <source>
        <dbReference type="SAM" id="MobiDB-lite"/>
    </source>
</evidence>
<feature type="transmembrane region" description="Helical" evidence="2">
    <location>
        <begin position="237"/>
        <end position="257"/>
    </location>
</feature>
<dbReference type="InterPro" id="IPR008756">
    <property type="entry name" value="Peptidase_M56"/>
</dbReference>
<feature type="transmembrane region" description="Helical" evidence="2">
    <location>
        <begin position="6"/>
        <end position="25"/>
    </location>
</feature>
<feature type="region of interest" description="Disordered" evidence="1">
    <location>
        <begin position="360"/>
        <end position="380"/>
    </location>
</feature>
<feature type="transmembrane region" description="Helical" evidence="2">
    <location>
        <begin position="332"/>
        <end position="354"/>
    </location>
</feature>
<reference evidence="4" key="1">
    <citation type="submission" date="2019-11" db="EMBL/GenBank/DDBJ databases">
        <authorList>
            <person name="Feng L."/>
        </authorList>
    </citation>
    <scope>NUCLEOTIDE SEQUENCE</scope>
    <source>
        <strain evidence="4">CsymbiosumLFYP84</strain>
    </source>
</reference>
<protein>
    <submittedName>
        <fullName evidence="4">Regulatory protein BlaR1</fullName>
    </submittedName>
</protein>
<accession>A0A6N3GJY3</accession>
<feature type="transmembrane region" description="Helical" evidence="2">
    <location>
        <begin position="128"/>
        <end position="145"/>
    </location>
</feature>
<keyword evidence="2" id="KW-0472">Membrane</keyword>
<evidence type="ECO:0000256" key="2">
    <source>
        <dbReference type="SAM" id="Phobius"/>
    </source>
</evidence>
<organism evidence="4">
    <name type="scientific">Clostridium symbiosum</name>
    <name type="common">Bacteroides symbiosus</name>
    <dbReference type="NCBI Taxonomy" id="1512"/>
    <lineage>
        <taxon>Bacteria</taxon>
        <taxon>Bacillati</taxon>
        <taxon>Bacillota</taxon>
        <taxon>Clostridia</taxon>
        <taxon>Lachnospirales</taxon>
        <taxon>Lachnospiraceae</taxon>
        <taxon>Otoolea</taxon>
    </lineage>
</organism>
<dbReference type="PANTHER" id="PTHR34978:SF3">
    <property type="entry name" value="SLR0241 PROTEIN"/>
    <property type="match status" value="1"/>
</dbReference>
<feature type="domain" description="Peptidase M56" evidence="3">
    <location>
        <begin position="8"/>
        <end position="323"/>
    </location>
</feature>
<dbReference type="AlphaFoldDB" id="A0A6N3GJY3"/>
<dbReference type="Pfam" id="PF05569">
    <property type="entry name" value="Peptidase_M56"/>
    <property type="match status" value="1"/>
</dbReference>
<dbReference type="CDD" id="cd07341">
    <property type="entry name" value="M56_BlaR1_MecR1_like"/>
    <property type="match status" value="1"/>
</dbReference>
<evidence type="ECO:0000313" key="4">
    <source>
        <dbReference type="EMBL" id="VYU64784.1"/>
    </source>
</evidence>
<sequence length="725" mass="80022">MIELLKLLLSLSFSGTVLILILLLSRPLYRNRLSRQWQYYIWLIVVARMLLPFTPEPSLTGSLFQASGNAVMQLRPDGPELLNGRPIPGTDLADKDIPSDSSGAESAKSMEPGAAGLKIALQTAAQNLWLIFGFLWLMAAAGLLIRKITVYQSFIKYLRAGRMEVTDMELWERLGTLAERAGIKRAVGLYTNSLISSPLLIGFFHPCIMLPYEKMADSDFENTILHELMHYRRRDMFYKWLVQVTICLHWFNPLVYWMGAEINRACEFSCDEAVISTFGRQAQLAYGETLLRAADAKGKYSDSLASVTLSENATLLKERLDAIMNYKKKSKITISISIILSALLLCGFALTGAYTVRAADKPQSPENNASRHDGRAPKNLQTKTAKAAHIIRKERPNLEISIDSNAAVKLVPTSAKDVTVDYADTLYDVSVENENGDWKVDISYIGSYSKYTSAVLHIPDTAFGEIGIHVDEATLYFNSVFRYGETINAKISDYASIFYTVPSGFQGTLNMTAPDCYLELYSDDGYKNCDVTISNGSTFGDIADGFTKRGNRFVYSDGTKAGVINIDLGSGGYVSIEAGASETAKPAKEPAPEPELYAPDSSGKLVIPVSLHTIGENEAVCIGEIPDIRDAVSFEYDITCGDSQGTISAGLRRPGLDSDWFFRCQVNITEDNSTLQTRFDNHFNSAMGIYDTYKGSYRFYIQNKGGTLSDISGTVTVQYGAVTPD</sequence>
<keyword evidence="2" id="KW-1133">Transmembrane helix</keyword>
<dbReference type="EMBL" id="CACRUA010000035">
    <property type="protein sequence ID" value="VYU64784.1"/>
    <property type="molecule type" value="Genomic_DNA"/>
</dbReference>
<feature type="region of interest" description="Disordered" evidence="1">
    <location>
        <begin position="89"/>
        <end position="109"/>
    </location>
</feature>
<dbReference type="InterPro" id="IPR052173">
    <property type="entry name" value="Beta-lactam_resp_regulator"/>
</dbReference>
<evidence type="ECO:0000259" key="3">
    <source>
        <dbReference type="Pfam" id="PF05569"/>
    </source>
</evidence>
<name>A0A6N3GJY3_CLOSY</name>
<proteinExistence type="predicted"/>